<dbReference type="AlphaFoldDB" id="A0A258HQI4"/>
<name>A0A258HQI4_9CAUL</name>
<protein>
    <submittedName>
        <fullName evidence="2">Tol-pal system protein</fullName>
    </submittedName>
</protein>
<accession>A0A258HQI4</accession>
<dbReference type="SUPFAM" id="SSF57997">
    <property type="entry name" value="Tropomyosin"/>
    <property type="match status" value="1"/>
</dbReference>
<evidence type="ECO:0000313" key="2">
    <source>
        <dbReference type="EMBL" id="OYX59126.1"/>
    </source>
</evidence>
<dbReference type="InterPro" id="IPR011990">
    <property type="entry name" value="TPR-like_helical_dom_sf"/>
</dbReference>
<dbReference type="Gene3D" id="1.10.287.1490">
    <property type="match status" value="1"/>
</dbReference>
<organism evidence="2 3">
    <name type="scientific">Brevundimonas subvibrioides</name>
    <dbReference type="NCBI Taxonomy" id="74313"/>
    <lineage>
        <taxon>Bacteria</taxon>
        <taxon>Pseudomonadati</taxon>
        <taxon>Pseudomonadota</taxon>
        <taxon>Alphaproteobacteria</taxon>
        <taxon>Caulobacterales</taxon>
        <taxon>Caulobacteraceae</taxon>
        <taxon>Brevundimonas</taxon>
    </lineage>
</organism>
<dbReference type="Gene3D" id="1.25.40.10">
    <property type="entry name" value="Tetratricopeptide repeat domain"/>
    <property type="match status" value="1"/>
</dbReference>
<sequence>MKSPFSLRNIALATVALGLIGGAVIAQTQPLPAIQWDVRRLDNLDRNVRRLERALIQRNNQVGEPLVVESDPELIALQGRVSQMDRRLQDMEQTVQRVNADLERLTFQLDESDRDNAALRSRLNDTDNRVERLENAAEAARRAAEEAAEEAARGPRSPTGDAVSDLAAARAVTDPAASRAALEAVATNWPDTPSGKEAVWRIGDIIRATGDQAGAVQQYATALSGWPTLPWAGEVTLKLARGLEATNRDAQACAALGEYVRRYQATSTPALRAIAADTRTRAGCR</sequence>
<reference evidence="2 3" key="1">
    <citation type="submission" date="2017-03" db="EMBL/GenBank/DDBJ databases">
        <title>Lifting the veil on microbial sulfur biogeochemistry in mining wastewaters.</title>
        <authorList>
            <person name="Kantor R.S."/>
            <person name="Colenbrander Nelson T."/>
            <person name="Marshall S."/>
            <person name="Bennett D."/>
            <person name="Apte S."/>
            <person name="Camacho D."/>
            <person name="Thomas B.C."/>
            <person name="Warren L.A."/>
            <person name="Banfield J.F."/>
        </authorList>
    </citation>
    <scope>NUCLEOTIDE SEQUENCE [LARGE SCALE GENOMIC DNA]</scope>
    <source>
        <strain evidence="2">32-68-21</strain>
    </source>
</reference>
<gene>
    <name evidence="2" type="ORF">B7Y86_01510</name>
</gene>
<evidence type="ECO:0000256" key="1">
    <source>
        <dbReference type="SAM" id="MobiDB-lite"/>
    </source>
</evidence>
<feature type="compositionally biased region" description="Basic and acidic residues" evidence="1">
    <location>
        <begin position="135"/>
        <end position="153"/>
    </location>
</feature>
<comment type="caution">
    <text evidence="2">The sequence shown here is derived from an EMBL/GenBank/DDBJ whole genome shotgun (WGS) entry which is preliminary data.</text>
</comment>
<feature type="region of interest" description="Disordered" evidence="1">
    <location>
        <begin position="135"/>
        <end position="168"/>
    </location>
</feature>
<evidence type="ECO:0000313" key="3">
    <source>
        <dbReference type="Proteomes" id="UP000216147"/>
    </source>
</evidence>
<dbReference type="EMBL" id="NCEQ01000001">
    <property type="protein sequence ID" value="OYX59126.1"/>
    <property type="molecule type" value="Genomic_DNA"/>
</dbReference>
<dbReference type="Proteomes" id="UP000216147">
    <property type="component" value="Unassembled WGS sequence"/>
</dbReference>
<proteinExistence type="predicted"/>